<organism evidence="1 2">
    <name type="scientific">Caerostris darwini</name>
    <dbReference type="NCBI Taxonomy" id="1538125"/>
    <lineage>
        <taxon>Eukaryota</taxon>
        <taxon>Metazoa</taxon>
        <taxon>Ecdysozoa</taxon>
        <taxon>Arthropoda</taxon>
        <taxon>Chelicerata</taxon>
        <taxon>Arachnida</taxon>
        <taxon>Araneae</taxon>
        <taxon>Araneomorphae</taxon>
        <taxon>Entelegynae</taxon>
        <taxon>Araneoidea</taxon>
        <taxon>Araneidae</taxon>
        <taxon>Caerostris</taxon>
    </lineage>
</organism>
<reference evidence="1 2" key="1">
    <citation type="submission" date="2021-06" db="EMBL/GenBank/DDBJ databases">
        <title>Caerostris darwini draft genome.</title>
        <authorList>
            <person name="Kono N."/>
            <person name="Arakawa K."/>
        </authorList>
    </citation>
    <scope>NUCLEOTIDE SEQUENCE [LARGE SCALE GENOMIC DNA]</scope>
</reference>
<gene>
    <name evidence="1" type="ORF">CDAR_491441</name>
</gene>
<sequence>MPLLKTGFFGGGLRAKGSLFVLRAHPTRGLKTARTCFHERVLPIQLACGILLTERLMRIKCALRVVEVEALVCVCLRVLFKEKSIISNCVLLPVSWRAVYYESLIYVDGSLGWQVPFGSYVYARYDCDHSYSYHHSLT</sequence>
<name>A0AAV4X6T3_9ARAC</name>
<keyword evidence="2" id="KW-1185">Reference proteome</keyword>
<dbReference type="AlphaFoldDB" id="A0AAV4X6T3"/>
<dbReference type="Proteomes" id="UP001054837">
    <property type="component" value="Unassembled WGS sequence"/>
</dbReference>
<evidence type="ECO:0000313" key="2">
    <source>
        <dbReference type="Proteomes" id="UP001054837"/>
    </source>
</evidence>
<comment type="caution">
    <text evidence="1">The sequence shown here is derived from an EMBL/GenBank/DDBJ whole genome shotgun (WGS) entry which is preliminary data.</text>
</comment>
<accession>A0AAV4X6T3</accession>
<dbReference type="EMBL" id="BPLQ01015723">
    <property type="protein sequence ID" value="GIY90942.1"/>
    <property type="molecule type" value="Genomic_DNA"/>
</dbReference>
<evidence type="ECO:0000313" key="1">
    <source>
        <dbReference type="EMBL" id="GIY90942.1"/>
    </source>
</evidence>
<proteinExistence type="predicted"/>
<protein>
    <submittedName>
        <fullName evidence="1">Uncharacterized protein</fullName>
    </submittedName>
</protein>